<keyword evidence="1" id="KW-0732">Signal</keyword>
<protein>
    <recommendedName>
        <fullName evidence="4">WG containing repeat-containing protein</fullName>
    </recommendedName>
</protein>
<keyword evidence="3" id="KW-1185">Reference proteome</keyword>
<feature type="signal peptide" evidence="1">
    <location>
        <begin position="1"/>
        <end position="18"/>
    </location>
</feature>
<evidence type="ECO:0000256" key="1">
    <source>
        <dbReference type="SAM" id="SignalP"/>
    </source>
</evidence>
<reference evidence="3" key="1">
    <citation type="submission" date="2017-01" db="EMBL/GenBank/DDBJ databases">
        <authorList>
            <person name="Varghese N."/>
            <person name="Submissions S."/>
        </authorList>
    </citation>
    <scope>NUCLEOTIDE SEQUENCE [LARGE SCALE GENOMIC DNA]</scope>
    <source>
        <strain evidence="3">DSM 17126</strain>
    </source>
</reference>
<evidence type="ECO:0000313" key="2">
    <source>
        <dbReference type="EMBL" id="SIS35852.1"/>
    </source>
</evidence>
<evidence type="ECO:0000313" key="3">
    <source>
        <dbReference type="Proteomes" id="UP000186373"/>
    </source>
</evidence>
<evidence type="ECO:0008006" key="4">
    <source>
        <dbReference type="Google" id="ProtNLM"/>
    </source>
</evidence>
<dbReference type="Proteomes" id="UP000186373">
    <property type="component" value="Unassembled WGS sequence"/>
</dbReference>
<organism evidence="2 3">
    <name type="scientific">Chryseobacterium shigense</name>
    <dbReference type="NCBI Taxonomy" id="297244"/>
    <lineage>
        <taxon>Bacteria</taxon>
        <taxon>Pseudomonadati</taxon>
        <taxon>Bacteroidota</taxon>
        <taxon>Flavobacteriia</taxon>
        <taxon>Flavobacteriales</taxon>
        <taxon>Weeksellaceae</taxon>
        <taxon>Chryseobacterium group</taxon>
        <taxon>Chryseobacterium</taxon>
    </lineage>
</organism>
<name>A0A1N7IFN5_9FLAO</name>
<dbReference type="RefSeq" id="WP_076507435.1">
    <property type="nucleotide sequence ID" value="NZ_FTNY01000003.1"/>
</dbReference>
<gene>
    <name evidence="2" type="ORF">SAMN05421639_103483</name>
</gene>
<proteinExistence type="predicted"/>
<feature type="chain" id="PRO_5012613842" description="WG containing repeat-containing protein" evidence="1">
    <location>
        <begin position="19"/>
        <end position="301"/>
    </location>
</feature>
<dbReference type="AlphaFoldDB" id="A0A1N7IFN5"/>
<sequence length="301" mass="35325">MKNVIFLLSLFALNLFCAQELLEKFEQDGKIGLKHQNKIVLPPVYDMILTNILIVTSKANEKNIYDQNLSLLYKNTDFVATSYSEEFDILQIILKDGSMKSYTWNGILNDYSKLIPKKESTESYKESRDDHGSKTYIIEKGAIKEEFNNILSNPEDELIHIKYSINGKDAVFLNNAKKLEIEYTQKRKGHSNDKIIDYGYSEEILFNPLKIQYIISKQGSKYGVWDFKERKMILPFEYKKIISYQNYLNLEKNGLYTYYPNIGMEPKYKKLEPYIGNFARFETPDGKKGWVDRKGKEYFDQ</sequence>
<dbReference type="OrthoDB" id="1248222at2"/>
<accession>A0A1N7IFN5</accession>
<dbReference type="EMBL" id="FTNY01000003">
    <property type="protein sequence ID" value="SIS35852.1"/>
    <property type="molecule type" value="Genomic_DNA"/>
</dbReference>